<protein>
    <submittedName>
        <fullName evidence="1">ComF family protein</fullName>
    </submittedName>
</protein>
<proteinExistence type="predicted"/>
<comment type="caution">
    <text evidence="1">The sequence shown here is derived from an EMBL/GenBank/DDBJ whole genome shotgun (WGS) entry which is preliminary data.</text>
</comment>
<accession>A0ACC6K4K0</accession>
<sequence length="210" mass="23384">MACEAELPWLVEQCVQCALPLPMADLSCGQCSRRPPAFAHVVAPWHFGFPLDTLVSRFKHRSQWPIGQLLARLLGHALEHRYAEGLARPDQLLPVPLAARRLRQRGFNQAEMLARWLSGQLKIAWNGRLLQRSRDTPAQQMLGARERRRNLRQAFCLAPGANVEGLHVAVIDDVLTTGATAHALAEVLRKAGARRVDVYCLARTPKPGQA</sequence>
<gene>
    <name evidence="1" type="ORF">J2W83_002925</name>
</gene>
<keyword evidence="2" id="KW-1185">Reference proteome</keyword>
<reference evidence="1" key="1">
    <citation type="submission" date="2023-07" db="EMBL/GenBank/DDBJ databases">
        <title>Sorghum-associated microbial communities from plants grown in Nebraska, USA.</title>
        <authorList>
            <person name="Schachtman D."/>
        </authorList>
    </citation>
    <scope>NUCLEOTIDE SEQUENCE</scope>
    <source>
        <strain evidence="1">BE56</strain>
    </source>
</reference>
<evidence type="ECO:0000313" key="1">
    <source>
        <dbReference type="EMBL" id="MDR6713317.1"/>
    </source>
</evidence>
<dbReference type="EMBL" id="JAVDTH010000016">
    <property type="protein sequence ID" value="MDR6713317.1"/>
    <property type="molecule type" value="Genomic_DNA"/>
</dbReference>
<evidence type="ECO:0000313" key="2">
    <source>
        <dbReference type="Proteomes" id="UP001259587"/>
    </source>
</evidence>
<name>A0ACC6K4K0_9PSED</name>
<organism evidence="1 2">
    <name type="scientific">Pseudomonas hunanensis</name>
    <dbReference type="NCBI Taxonomy" id="1247546"/>
    <lineage>
        <taxon>Bacteria</taxon>
        <taxon>Pseudomonadati</taxon>
        <taxon>Pseudomonadota</taxon>
        <taxon>Gammaproteobacteria</taxon>
        <taxon>Pseudomonadales</taxon>
        <taxon>Pseudomonadaceae</taxon>
        <taxon>Pseudomonas</taxon>
    </lineage>
</organism>
<dbReference type="Proteomes" id="UP001259587">
    <property type="component" value="Unassembled WGS sequence"/>
</dbReference>